<keyword evidence="2" id="KW-0175">Coiled coil</keyword>
<proteinExistence type="inferred from homology"/>
<organism evidence="4 5">
    <name type="scientific">Nonlabens ponticola</name>
    <dbReference type="NCBI Taxonomy" id="2496866"/>
    <lineage>
        <taxon>Bacteria</taxon>
        <taxon>Pseudomonadati</taxon>
        <taxon>Bacteroidota</taxon>
        <taxon>Flavobacteriia</taxon>
        <taxon>Flavobacteriales</taxon>
        <taxon>Flavobacteriaceae</taxon>
        <taxon>Nonlabens</taxon>
    </lineage>
</organism>
<comment type="similarity">
    <text evidence="1">Belongs to the universal stress protein A family.</text>
</comment>
<evidence type="ECO:0000259" key="3">
    <source>
        <dbReference type="Pfam" id="PF00582"/>
    </source>
</evidence>
<accession>A0A3S9MVJ8</accession>
<evidence type="ECO:0000313" key="5">
    <source>
        <dbReference type="Proteomes" id="UP000279600"/>
    </source>
</evidence>
<evidence type="ECO:0000313" key="4">
    <source>
        <dbReference type="EMBL" id="AZQ43172.1"/>
    </source>
</evidence>
<dbReference type="InterPro" id="IPR006015">
    <property type="entry name" value="Universal_stress_UspA"/>
</dbReference>
<sequence length="279" mass="31747">MHHNPYQTLGIGVAFSPNLQANLSEATRLAKMLETRLILIHVGEQNHDKEKQIKELLPADSNDYQLVFKPGNPVESIVAAVDEYDIDLLILGAVKEEKFVRYYLGSIARKITRKASCSVLLLTNPSVERFACAHIVVNGLEDEHTAQTIQTAFHVAHKLKTPRITIVEEINKERVNIKIDDDQSLQRANELKDKLRREEDERVQKILETIPQANREGIKVATQPIFGTRGYSIGHYAQIKRADLLVMNAPKRSKAIDRMFPHDMEYILNELPTDVLIVR</sequence>
<evidence type="ECO:0000256" key="1">
    <source>
        <dbReference type="ARBA" id="ARBA00008791"/>
    </source>
</evidence>
<gene>
    <name evidence="4" type="ORF">EJ995_02585</name>
</gene>
<protein>
    <submittedName>
        <fullName evidence="4">Universal stress protein</fullName>
    </submittedName>
</protein>
<reference evidence="4 5" key="1">
    <citation type="submission" date="2018-12" db="EMBL/GenBank/DDBJ databases">
        <title>Complete genome of Nonlabens sp. MJ115.</title>
        <authorList>
            <person name="Choi H.S."/>
            <person name="Jung J."/>
        </authorList>
    </citation>
    <scope>NUCLEOTIDE SEQUENCE [LARGE SCALE GENOMIC DNA]</scope>
    <source>
        <strain evidence="4 5">MJ115</strain>
    </source>
</reference>
<dbReference type="EMBL" id="CP034549">
    <property type="protein sequence ID" value="AZQ43172.1"/>
    <property type="molecule type" value="Genomic_DNA"/>
</dbReference>
<feature type="domain" description="UspA" evidence="3">
    <location>
        <begin position="53"/>
        <end position="121"/>
    </location>
</feature>
<dbReference type="PANTHER" id="PTHR46268">
    <property type="entry name" value="STRESS RESPONSE PROTEIN NHAX"/>
    <property type="match status" value="1"/>
</dbReference>
<dbReference type="SUPFAM" id="SSF52402">
    <property type="entry name" value="Adenine nucleotide alpha hydrolases-like"/>
    <property type="match status" value="2"/>
</dbReference>
<name>A0A3S9MVJ8_9FLAO</name>
<dbReference type="AlphaFoldDB" id="A0A3S9MVJ8"/>
<dbReference type="Proteomes" id="UP000279600">
    <property type="component" value="Chromosome"/>
</dbReference>
<evidence type="ECO:0000256" key="2">
    <source>
        <dbReference type="SAM" id="Coils"/>
    </source>
</evidence>
<dbReference type="InterPro" id="IPR006016">
    <property type="entry name" value="UspA"/>
</dbReference>
<feature type="domain" description="UspA" evidence="3">
    <location>
        <begin position="145"/>
        <end position="279"/>
    </location>
</feature>
<dbReference type="PRINTS" id="PR01438">
    <property type="entry name" value="UNVRSLSTRESS"/>
</dbReference>
<feature type="coiled-coil region" evidence="2">
    <location>
        <begin position="181"/>
        <end position="208"/>
    </location>
</feature>
<dbReference type="KEGG" id="noj:EJ995_02585"/>
<dbReference type="OrthoDB" id="946689at2"/>
<dbReference type="CDD" id="cd00293">
    <property type="entry name" value="USP-like"/>
    <property type="match status" value="1"/>
</dbReference>
<keyword evidence="5" id="KW-1185">Reference proteome</keyword>
<dbReference type="InterPro" id="IPR014729">
    <property type="entry name" value="Rossmann-like_a/b/a_fold"/>
</dbReference>
<dbReference type="Gene3D" id="3.40.50.620">
    <property type="entry name" value="HUPs"/>
    <property type="match status" value="2"/>
</dbReference>
<dbReference type="Pfam" id="PF00582">
    <property type="entry name" value="Usp"/>
    <property type="match status" value="2"/>
</dbReference>
<dbReference type="PANTHER" id="PTHR46268:SF6">
    <property type="entry name" value="UNIVERSAL STRESS PROTEIN UP12"/>
    <property type="match status" value="1"/>
</dbReference>
<dbReference type="RefSeq" id="WP_126445320.1">
    <property type="nucleotide sequence ID" value="NZ_CP034549.1"/>
</dbReference>